<name>A0ABP1DUL7_9APHY</name>
<dbReference type="Proteomes" id="UP001497453">
    <property type="component" value="Chromosome 6"/>
</dbReference>
<keyword evidence="3" id="KW-1185">Reference proteome</keyword>
<evidence type="ECO:0000313" key="3">
    <source>
        <dbReference type="Proteomes" id="UP001497453"/>
    </source>
</evidence>
<dbReference type="SUPFAM" id="SSF53448">
    <property type="entry name" value="Nucleotide-diphospho-sugar transferases"/>
    <property type="match status" value="1"/>
</dbReference>
<dbReference type="EMBL" id="OZ037949">
    <property type="protein sequence ID" value="CAL1711420.1"/>
    <property type="molecule type" value="Genomic_DNA"/>
</dbReference>
<dbReference type="Gene3D" id="3.90.550.10">
    <property type="entry name" value="Spore Coat Polysaccharide Biosynthesis Protein SpsA, Chain A"/>
    <property type="match status" value="1"/>
</dbReference>
<dbReference type="InterPro" id="IPR002495">
    <property type="entry name" value="Glyco_trans_8"/>
</dbReference>
<protein>
    <recommendedName>
        <fullName evidence="4">Glycosyltransferase family 8 protein</fullName>
    </recommendedName>
</protein>
<evidence type="ECO:0000256" key="1">
    <source>
        <dbReference type="SAM" id="Phobius"/>
    </source>
</evidence>
<organism evidence="2 3">
    <name type="scientific">Somion occarium</name>
    <dbReference type="NCBI Taxonomy" id="3059160"/>
    <lineage>
        <taxon>Eukaryota</taxon>
        <taxon>Fungi</taxon>
        <taxon>Dikarya</taxon>
        <taxon>Basidiomycota</taxon>
        <taxon>Agaricomycotina</taxon>
        <taxon>Agaricomycetes</taxon>
        <taxon>Polyporales</taxon>
        <taxon>Cerrenaceae</taxon>
        <taxon>Somion</taxon>
    </lineage>
</organism>
<proteinExistence type="predicted"/>
<keyword evidence="1" id="KW-1133">Transmembrane helix</keyword>
<gene>
    <name evidence="2" type="ORF">GFSPODELE1_LOCUS8335</name>
</gene>
<feature type="transmembrane region" description="Helical" evidence="1">
    <location>
        <begin position="31"/>
        <end position="53"/>
    </location>
</feature>
<dbReference type="InterPro" id="IPR050587">
    <property type="entry name" value="GNT1/Glycosyltrans_8"/>
</dbReference>
<keyword evidence="1" id="KW-0472">Membrane</keyword>
<sequence length="371" mass="42712">MPLFHTRRREYVPLATSPTSAEPLKRPKRRYLFLAAFLLLIITSFAFNVFFLVRAHTRNWTNPLDNYQGLNHQPLLDVSVSTRVSNTSAHAVVTTLYDDTFAPAVATLGHSLQQVNTSARLIVLYLPSQVSPRALCIATASGFEPHPVERIAPPHDGQGVYIHFLDQFTKLRLWTLDQVGIQSLVYLDADTLVKKNFDELFGLPFNFAAVPDVFYNYRGYTLAFNAGMLFVRPSSALFTRMLKQLPYARFPPVDAEQSFLNHYFGIEAVRLPYAYNANLAIKRRTPEVWQGGWDEFRVVHFTLVKPFLGKRYAAVRWDDLEAHVRKVAGWEGGRFRNETMWWGETFKGMKKVRERELSRCWMLDEKIGTRT</sequence>
<evidence type="ECO:0000313" key="2">
    <source>
        <dbReference type="EMBL" id="CAL1711420.1"/>
    </source>
</evidence>
<dbReference type="Pfam" id="PF01501">
    <property type="entry name" value="Glyco_transf_8"/>
    <property type="match status" value="1"/>
</dbReference>
<dbReference type="PANTHER" id="PTHR11183">
    <property type="entry name" value="GLYCOGENIN SUBFAMILY MEMBER"/>
    <property type="match status" value="1"/>
</dbReference>
<dbReference type="InterPro" id="IPR029044">
    <property type="entry name" value="Nucleotide-diphossugar_trans"/>
</dbReference>
<keyword evidence="1" id="KW-0812">Transmembrane</keyword>
<reference evidence="3" key="1">
    <citation type="submission" date="2024-04" db="EMBL/GenBank/DDBJ databases">
        <authorList>
            <person name="Shaw F."/>
            <person name="Minotto A."/>
        </authorList>
    </citation>
    <scope>NUCLEOTIDE SEQUENCE [LARGE SCALE GENOMIC DNA]</scope>
</reference>
<accession>A0ABP1DUL7</accession>
<evidence type="ECO:0008006" key="4">
    <source>
        <dbReference type="Google" id="ProtNLM"/>
    </source>
</evidence>